<sequence length="72" mass="8809">MKRAIFEQIYINNTSSTRAGASQINNWKLMIKARRTWVKQKNRQYLFYIIGKDKLFEFERPEQIIKLPHFNF</sequence>
<accession>A0AAW6GYA7</accession>
<proteinExistence type="predicted"/>
<evidence type="ECO:0000313" key="1">
    <source>
        <dbReference type="EMBL" id="MDC1882399.1"/>
    </source>
</evidence>
<dbReference type="RefSeq" id="WP_272202500.1">
    <property type="nucleotide sequence ID" value="NZ_JAQNSG010000041.1"/>
</dbReference>
<protein>
    <submittedName>
        <fullName evidence="1">Uncharacterized protein</fullName>
    </submittedName>
</protein>
<evidence type="ECO:0000313" key="2">
    <source>
        <dbReference type="Proteomes" id="UP001213309"/>
    </source>
</evidence>
<name>A0AAW6GYA7_BACUN</name>
<reference evidence="1" key="1">
    <citation type="submission" date="2022-10" db="EMBL/GenBank/DDBJ databases">
        <title>Human gut microbiome strain richness.</title>
        <authorList>
            <person name="Chen-Liaw A."/>
        </authorList>
    </citation>
    <scope>NUCLEOTIDE SEQUENCE</scope>
    <source>
        <strain evidence="1">1001713st2_A4_1001713B170214_170313</strain>
    </source>
</reference>
<comment type="caution">
    <text evidence="1">The sequence shown here is derived from an EMBL/GenBank/DDBJ whole genome shotgun (WGS) entry which is preliminary data.</text>
</comment>
<gene>
    <name evidence="1" type="ORF">POZ24_20685</name>
</gene>
<organism evidence="1 2">
    <name type="scientific">Bacteroides uniformis</name>
    <dbReference type="NCBI Taxonomy" id="820"/>
    <lineage>
        <taxon>Bacteria</taxon>
        <taxon>Pseudomonadati</taxon>
        <taxon>Bacteroidota</taxon>
        <taxon>Bacteroidia</taxon>
        <taxon>Bacteroidales</taxon>
        <taxon>Bacteroidaceae</taxon>
        <taxon>Bacteroides</taxon>
    </lineage>
</organism>
<dbReference type="Proteomes" id="UP001213309">
    <property type="component" value="Unassembled WGS sequence"/>
</dbReference>
<dbReference type="AlphaFoldDB" id="A0AAW6GYA7"/>
<dbReference type="EMBL" id="JAQNSG010000041">
    <property type="protein sequence ID" value="MDC1882399.1"/>
    <property type="molecule type" value="Genomic_DNA"/>
</dbReference>